<dbReference type="AlphaFoldDB" id="A0ABD5F2H8"/>
<protein>
    <submittedName>
        <fullName evidence="2">DUF4185 domain-containing protein</fullName>
    </submittedName>
</protein>
<accession>A0ABD5F2H8</accession>
<dbReference type="EMBL" id="JAVRES010000237">
    <property type="protein sequence ID" value="MDT0440790.1"/>
    <property type="molecule type" value="Genomic_DNA"/>
</dbReference>
<comment type="caution">
    <text evidence="2">The sequence shown here is derived from an EMBL/GenBank/DDBJ whole genome shotgun (WGS) entry which is preliminary data.</text>
</comment>
<dbReference type="InterPro" id="IPR025442">
    <property type="entry name" value="DUF4185"/>
</dbReference>
<proteinExistence type="predicted"/>
<dbReference type="Pfam" id="PF13810">
    <property type="entry name" value="DUF4185"/>
    <property type="match status" value="1"/>
</dbReference>
<dbReference type="RefSeq" id="WP_311639030.1">
    <property type="nucleotide sequence ID" value="NZ_JAVRES010000237.1"/>
</dbReference>
<reference evidence="3" key="1">
    <citation type="submission" date="2023-07" db="EMBL/GenBank/DDBJ databases">
        <title>30 novel species of actinomycetes from the DSMZ collection.</title>
        <authorList>
            <person name="Nouioui I."/>
        </authorList>
    </citation>
    <scope>NUCLEOTIDE SEQUENCE [LARGE SCALE GENOMIC DNA]</scope>
    <source>
        <strain evidence="3">DSM 41981</strain>
    </source>
</reference>
<sequence length="87" mass="9743">SEMSAQYNTYLKQYLVLYGNGANDVVMRTAPAPQGPWSPEQLIAPSSQIPGGIYAPYLHPWSTGKELYYNLSLWSAYNVMLMKTVLP</sequence>
<organism evidence="2 3">
    <name type="scientific">Streptomyces doudnae</name>
    <dbReference type="NCBI Taxonomy" id="3075536"/>
    <lineage>
        <taxon>Bacteria</taxon>
        <taxon>Bacillati</taxon>
        <taxon>Actinomycetota</taxon>
        <taxon>Actinomycetes</taxon>
        <taxon>Kitasatosporales</taxon>
        <taxon>Streptomycetaceae</taxon>
        <taxon>Streptomyces</taxon>
    </lineage>
</organism>
<feature type="non-terminal residue" evidence="2">
    <location>
        <position position="1"/>
    </location>
</feature>
<name>A0ABD5F2H8_9ACTN</name>
<gene>
    <name evidence="2" type="ORF">RM877_39800</name>
</gene>
<evidence type="ECO:0000313" key="2">
    <source>
        <dbReference type="EMBL" id="MDT0440790.1"/>
    </source>
</evidence>
<dbReference type="Proteomes" id="UP001183535">
    <property type="component" value="Unassembled WGS sequence"/>
</dbReference>
<feature type="domain" description="DUF4185" evidence="1">
    <location>
        <begin position="1"/>
        <end position="83"/>
    </location>
</feature>
<evidence type="ECO:0000313" key="3">
    <source>
        <dbReference type="Proteomes" id="UP001183535"/>
    </source>
</evidence>
<evidence type="ECO:0000259" key="1">
    <source>
        <dbReference type="Pfam" id="PF13810"/>
    </source>
</evidence>
<keyword evidence="3" id="KW-1185">Reference proteome</keyword>